<dbReference type="InterPro" id="IPR012337">
    <property type="entry name" value="RNaseH-like_sf"/>
</dbReference>
<keyword evidence="8" id="KW-0539">Nucleus</keyword>
<evidence type="ECO:0000259" key="10">
    <source>
        <dbReference type="PROSITE" id="PS50808"/>
    </source>
</evidence>
<feature type="domain" description="BED-type" evidence="10">
    <location>
        <begin position="4"/>
        <end position="57"/>
    </location>
</feature>
<dbReference type="RefSeq" id="XP_052753998.1">
    <property type="nucleotide sequence ID" value="XM_052898038.1"/>
</dbReference>
<dbReference type="InterPro" id="IPR052035">
    <property type="entry name" value="ZnF_BED_domain_contain"/>
</dbReference>
<protein>
    <submittedName>
        <fullName evidence="12">E3 SUMO-protein ligase ZBED1-like</fullName>
    </submittedName>
</protein>
<dbReference type="GeneID" id="128201343"/>
<keyword evidence="7" id="KW-0804">Transcription</keyword>
<keyword evidence="3 9" id="KW-0863">Zinc-finger</keyword>
<sequence length="659" mass="75702">MSPPKKSVVWEFFRKNSDDSGTRLYCKLCNCNYKYIGNTSTLINHLKKKHIVQYSEAIGQALPSNETVSNGYEENSRIFLSSNRPEPSSSENRILPSPSLVEIPNDERLTEPTQKRMRQMRITAPTKINQKSGNDALMDMIVLDLQPLQIVENKGFIKYTQTLNPHYEIPSRKKLTQMLEDRYLICSTELKEKLKDVLDIALTTDIWSSDSQKSFISVTAHFIQYSKLRSMVISTKELPEQHTAENIANILRTILSDWKIYDKIVTVVTDNASNMKKAVNDYLNKRNHFCIAHTINLAVKDCLGKEIENIQSSYLKNTEILNVITKCRNIVTHFKQSTKSANTLRDMQTQMNLEILKLKQDINTRWNSTFYMLERLLRLKIPLSATLPLLDTPPLNLNSAEWSILEDCVAVLRPLEKITTTLSGEYYPTLSYIIPLVRGLQNSILKKTPHTEAGQHLQQSLLEVIDRRLGVYEGNRTAAKATILDPRFKKKAFGLESAAENAIKYVIEELAQYQLQLQVSEIQHESNTATTSQTQTSSNSDDELWEVFDKKVNDSTTQQTPISSASIMLKQYLDAPYLDRKKDPLQFWEERKHIFPSLYRMACKYLCIPATSVPSERLFSKAGLLTNQRRNRLLPKKLDQILFLNSVCREKKISNTFNK</sequence>
<organism evidence="11 12">
    <name type="scientific">Galleria mellonella</name>
    <name type="common">Greater wax moth</name>
    <dbReference type="NCBI Taxonomy" id="7137"/>
    <lineage>
        <taxon>Eukaryota</taxon>
        <taxon>Metazoa</taxon>
        <taxon>Ecdysozoa</taxon>
        <taxon>Arthropoda</taxon>
        <taxon>Hexapoda</taxon>
        <taxon>Insecta</taxon>
        <taxon>Pterygota</taxon>
        <taxon>Neoptera</taxon>
        <taxon>Endopterygota</taxon>
        <taxon>Lepidoptera</taxon>
        <taxon>Glossata</taxon>
        <taxon>Ditrysia</taxon>
        <taxon>Pyraloidea</taxon>
        <taxon>Pyralidae</taxon>
        <taxon>Galleriinae</taxon>
        <taxon>Galleria</taxon>
    </lineage>
</organism>
<evidence type="ECO:0000256" key="7">
    <source>
        <dbReference type="ARBA" id="ARBA00023163"/>
    </source>
</evidence>
<dbReference type="Pfam" id="PF05699">
    <property type="entry name" value="Dimer_Tnp_hAT"/>
    <property type="match status" value="1"/>
</dbReference>
<proteinExistence type="predicted"/>
<dbReference type="PROSITE" id="PS50808">
    <property type="entry name" value="ZF_BED"/>
    <property type="match status" value="1"/>
</dbReference>
<gene>
    <name evidence="12" type="primary">LOC128201343</name>
</gene>
<dbReference type="PANTHER" id="PTHR46481">
    <property type="entry name" value="ZINC FINGER BED DOMAIN-CONTAINING PROTEIN 4"/>
    <property type="match status" value="1"/>
</dbReference>
<evidence type="ECO:0000256" key="8">
    <source>
        <dbReference type="ARBA" id="ARBA00023242"/>
    </source>
</evidence>
<dbReference type="PANTHER" id="PTHR46481:SF10">
    <property type="entry name" value="ZINC FINGER BED DOMAIN-CONTAINING PROTEIN 39"/>
    <property type="match status" value="1"/>
</dbReference>
<evidence type="ECO:0000256" key="1">
    <source>
        <dbReference type="ARBA" id="ARBA00004123"/>
    </source>
</evidence>
<dbReference type="InterPro" id="IPR003656">
    <property type="entry name" value="Znf_BED"/>
</dbReference>
<dbReference type="SUPFAM" id="SSF140996">
    <property type="entry name" value="Hermes dimerisation domain"/>
    <property type="match status" value="1"/>
</dbReference>
<evidence type="ECO:0000256" key="4">
    <source>
        <dbReference type="ARBA" id="ARBA00022833"/>
    </source>
</evidence>
<evidence type="ECO:0000256" key="2">
    <source>
        <dbReference type="ARBA" id="ARBA00022723"/>
    </source>
</evidence>
<evidence type="ECO:0000256" key="9">
    <source>
        <dbReference type="PROSITE-ProRule" id="PRU00027"/>
    </source>
</evidence>
<keyword evidence="5" id="KW-0805">Transcription regulation</keyword>
<dbReference type="SUPFAM" id="SSF57667">
    <property type="entry name" value="beta-beta-alpha zinc fingers"/>
    <property type="match status" value="1"/>
</dbReference>
<accession>A0ABM3MS76</accession>
<evidence type="ECO:0000256" key="6">
    <source>
        <dbReference type="ARBA" id="ARBA00023125"/>
    </source>
</evidence>
<dbReference type="SUPFAM" id="SSF53098">
    <property type="entry name" value="Ribonuclease H-like"/>
    <property type="match status" value="1"/>
</dbReference>
<dbReference type="Gene3D" id="1.10.10.1070">
    <property type="entry name" value="Zinc finger, BED domain-containing"/>
    <property type="match status" value="1"/>
</dbReference>
<evidence type="ECO:0000313" key="11">
    <source>
        <dbReference type="Proteomes" id="UP001652740"/>
    </source>
</evidence>
<name>A0ABM3MS76_GALME</name>
<evidence type="ECO:0000313" key="12">
    <source>
        <dbReference type="RefSeq" id="XP_052753998.1"/>
    </source>
</evidence>
<keyword evidence="6" id="KW-0238">DNA-binding</keyword>
<keyword evidence="2" id="KW-0479">Metal-binding</keyword>
<reference evidence="12" key="1">
    <citation type="submission" date="2025-08" db="UniProtKB">
        <authorList>
            <consortium name="RefSeq"/>
        </authorList>
    </citation>
    <scope>IDENTIFICATION</scope>
    <source>
        <tissue evidence="12">Whole larvae</tissue>
    </source>
</reference>
<evidence type="ECO:0000256" key="5">
    <source>
        <dbReference type="ARBA" id="ARBA00023015"/>
    </source>
</evidence>
<dbReference type="SMART" id="SM00614">
    <property type="entry name" value="ZnF_BED"/>
    <property type="match status" value="1"/>
</dbReference>
<keyword evidence="4" id="KW-0862">Zinc</keyword>
<dbReference type="InterPro" id="IPR008906">
    <property type="entry name" value="HATC_C_dom"/>
</dbReference>
<comment type="subcellular location">
    <subcellularLocation>
        <location evidence="1">Nucleus</location>
    </subcellularLocation>
</comment>
<dbReference type="Pfam" id="PF02892">
    <property type="entry name" value="zf-BED"/>
    <property type="match status" value="1"/>
</dbReference>
<keyword evidence="11" id="KW-1185">Reference proteome</keyword>
<dbReference type="Proteomes" id="UP001652740">
    <property type="component" value="Unplaced"/>
</dbReference>
<evidence type="ECO:0000256" key="3">
    <source>
        <dbReference type="ARBA" id="ARBA00022771"/>
    </source>
</evidence>
<dbReference type="InterPro" id="IPR036236">
    <property type="entry name" value="Znf_C2H2_sf"/>
</dbReference>